<evidence type="ECO:0000313" key="1">
    <source>
        <dbReference type="EMBL" id="KAI3807575.1"/>
    </source>
</evidence>
<name>A0ACB9IJL9_9ASTR</name>
<reference evidence="2" key="1">
    <citation type="journal article" date="2022" name="Mol. Ecol. Resour.">
        <title>The genomes of chicory, endive, great burdock and yacon provide insights into Asteraceae palaeo-polyploidization history and plant inulin production.</title>
        <authorList>
            <person name="Fan W."/>
            <person name="Wang S."/>
            <person name="Wang H."/>
            <person name="Wang A."/>
            <person name="Jiang F."/>
            <person name="Liu H."/>
            <person name="Zhao H."/>
            <person name="Xu D."/>
            <person name="Zhang Y."/>
        </authorList>
    </citation>
    <scope>NUCLEOTIDE SEQUENCE [LARGE SCALE GENOMIC DNA]</scope>
    <source>
        <strain evidence="2">cv. Yunnan</strain>
    </source>
</reference>
<dbReference type="Proteomes" id="UP001056120">
    <property type="component" value="Linkage Group LG08"/>
</dbReference>
<evidence type="ECO:0000313" key="2">
    <source>
        <dbReference type="Proteomes" id="UP001056120"/>
    </source>
</evidence>
<keyword evidence="2" id="KW-1185">Reference proteome</keyword>
<organism evidence="1 2">
    <name type="scientific">Smallanthus sonchifolius</name>
    <dbReference type="NCBI Taxonomy" id="185202"/>
    <lineage>
        <taxon>Eukaryota</taxon>
        <taxon>Viridiplantae</taxon>
        <taxon>Streptophyta</taxon>
        <taxon>Embryophyta</taxon>
        <taxon>Tracheophyta</taxon>
        <taxon>Spermatophyta</taxon>
        <taxon>Magnoliopsida</taxon>
        <taxon>eudicotyledons</taxon>
        <taxon>Gunneridae</taxon>
        <taxon>Pentapetalae</taxon>
        <taxon>asterids</taxon>
        <taxon>campanulids</taxon>
        <taxon>Asterales</taxon>
        <taxon>Asteraceae</taxon>
        <taxon>Asteroideae</taxon>
        <taxon>Heliantheae alliance</taxon>
        <taxon>Millerieae</taxon>
        <taxon>Smallanthus</taxon>
    </lineage>
</organism>
<sequence length="130" mass="15275">MDRWRRQTFGETFSFSGRPFRFEVLSRLSGEACSSDYGEDERHPYTRDFSGRSRVSVNKSQLWSMPVNKSQLWSTSVNIRNDERVCIREDRVAHKSYSSYVYRGIQAGCIPNVVTYSKNTVYRNIIRSLR</sequence>
<accession>A0ACB9IJL9</accession>
<reference evidence="1 2" key="2">
    <citation type="journal article" date="2022" name="Mol. Ecol. Resour.">
        <title>The genomes of chicory, endive, great burdock and yacon provide insights into Asteraceae paleo-polyploidization history and plant inulin production.</title>
        <authorList>
            <person name="Fan W."/>
            <person name="Wang S."/>
            <person name="Wang H."/>
            <person name="Wang A."/>
            <person name="Jiang F."/>
            <person name="Liu H."/>
            <person name="Zhao H."/>
            <person name="Xu D."/>
            <person name="Zhang Y."/>
        </authorList>
    </citation>
    <scope>NUCLEOTIDE SEQUENCE [LARGE SCALE GENOMIC DNA]</scope>
    <source>
        <strain evidence="2">cv. Yunnan</strain>
        <tissue evidence="1">Leaves</tissue>
    </source>
</reference>
<proteinExistence type="predicted"/>
<gene>
    <name evidence="1" type="ORF">L1987_23505</name>
</gene>
<comment type="caution">
    <text evidence="1">The sequence shown here is derived from an EMBL/GenBank/DDBJ whole genome shotgun (WGS) entry which is preliminary data.</text>
</comment>
<protein>
    <submittedName>
        <fullName evidence="1">Uncharacterized protein</fullName>
    </submittedName>
</protein>
<dbReference type="EMBL" id="CM042025">
    <property type="protein sequence ID" value="KAI3807575.1"/>
    <property type="molecule type" value="Genomic_DNA"/>
</dbReference>